<dbReference type="OrthoDB" id="9786422at2"/>
<dbReference type="RefSeq" id="WP_014561301.1">
    <property type="nucleotide sequence ID" value="NC_017464.1"/>
</dbReference>
<dbReference type="GO" id="GO:0008360">
    <property type="term" value="P:regulation of cell shape"/>
    <property type="evidence" value="ECO:0007669"/>
    <property type="project" value="UniProtKB-KW"/>
</dbReference>
<dbReference type="Proteomes" id="UP000007394">
    <property type="component" value="Chromosome"/>
</dbReference>
<dbReference type="SUPFAM" id="SSF55729">
    <property type="entry name" value="Acyl-CoA N-acyltransferases (Nat)"/>
    <property type="match status" value="1"/>
</dbReference>
<evidence type="ECO:0000313" key="8">
    <source>
        <dbReference type="EMBL" id="AFH50159.1"/>
    </source>
</evidence>
<evidence type="ECO:0000256" key="3">
    <source>
        <dbReference type="ARBA" id="ARBA00022960"/>
    </source>
</evidence>
<keyword evidence="3" id="KW-0133">Cell shape</keyword>
<dbReference type="Pfam" id="PF13480">
    <property type="entry name" value="Acetyltransf_6"/>
    <property type="match status" value="1"/>
</dbReference>
<dbReference type="Gene3D" id="3.40.630.30">
    <property type="match status" value="1"/>
</dbReference>
<dbReference type="STRING" id="945713.IALB_2456"/>
<evidence type="ECO:0000256" key="6">
    <source>
        <dbReference type="ARBA" id="ARBA00023316"/>
    </source>
</evidence>
<sequence length="345" mass="41019">MDFEITEYLNDRRIIDFLLKDNRATIYHHPAWLKAIQNSFKYKAKYLVGKDSNNHISGLLPFIEFNNKISPKKIISFPMSNYCDPLFSDHKLPEAIEFLKNNYPTFQTIDLRTSKKFDKVLPQFSFTEEYVTHILKLRDTLDETFNSFHPTSVRASIRRAEKNNLEIKWGNSPADLNIFYHLEFKLRKRLLLPPIPYHFFKNIWTELIKENLISLPIVYKNGFPVAAGFILNFKDTYYLEYTASDKNYINLYPNHKLFYEVIKKAHLTGAKKVDFGRTSNDNQSLITFKEKWAAEKFPLYHHVYPGKANNEKNKDSLRKYLMKINYYLPDFVLELEGKFIYRLFL</sequence>
<evidence type="ECO:0000256" key="4">
    <source>
        <dbReference type="ARBA" id="ARBA00022984"/>
    </source>
</evidence>
<dbReference type="HOGENOM" id="CLU_042156_1_0_10"/>
<feature type="domain" description="BioF2-like acetyltransferase" evidence="7">
    <location>
        <begin position="152"/>
        <end position="280"/>
    </location>
</feature>
<keyword evidence="6" id="KW-0961">Cell wall biogenesis/degradation</keyword>
<evidence type="ECO:0000313" key="9">
    <source>
        <dbReference type="Proteomes" id="UP000007394"/>
    </source>
</evidence>
<protein>
    <recommendedName>
        <fullName evidence="7">BioF2-like acetyltransferase domain-containing protein</fullName>
    </recommendedName>
</protein>
<keyword evidence="5" id="KW-0012">Acyltransferase</keyword>
<dbReference type="eggNOG" id="COG5653">
    <property type="taxonomic scope" value="Bacteria"/>
</dbReference>
<evidence type="ECO:0000256" key="2">
    <source>
        <dbReference type="ARBA" id="ARBA00022679"/>
    </source>
</evidence>
<dbReference type="EMBL" id="CP003418">
    <property type="protein sequence ID" value="AFH50159.1"/>
    <property type="molecule type" value="Genomic_DNA"/>
</dbReference>
<dbReference type="InterPro" id="IPR038740">
    <property type="entry name" value="BioF2-like_GNAT_dom"/>
</dbReference>
<dbReference type="InterPro" id="IPR003447">
    <property type="entry name" value="FEMABX"/>
</dbReference>
<dbReference type="GO" id="GO:0071555">
    <property type="term" value="P:cell wall organization"/>
    <property type="evidence" value="ECO:0007669"/>
    <property type="project" value="UniProtKB-KW"/>
</dbReference>
<dbReference type="InterPro" id="IPR016181">
    <property type="entry name" value="Acyl_CoA_acyltransferase"/>
</dbReference>
<organism evidence="8 9">
    <name type="scientific">Ignavibacterium album (strain DSM 19864 / JCM 16511 / NBRC 101810 / Mat9-16)</name>
    <dbReference type="NCBI Taxonomy" id="945713"/>
    <lineage>
        <taxon>Bacteria</taxon>
        <taxon>Pseudomonadati</taxon>
        <taxon>Ignavibacteriota</taxon>
        <taxon>Ignavibacteria</taxon>
        <taxon>Ignavibacteriales</taxon>
        <taxon>Ignavibacteriaceae</taxon>
        <taxon>Ignavibacterium</taxon>
    </lineage>
</organism>
<evidence type="ECO:0000259" key="7">
    <source>
        <dbReference type="Pfam" id="PF13480"/>
    </source>
</evidence>
<dbReference type="GO" id="GO:0016755">
    <property type="term" value="F:aminoacyltransferase activity"/>
    <property type="evidence" value="ECO:0007669"/>
    <property type="project" value="InterPro"/>
</dbReference>
<dbReference type="PANTHER" id="PTHR36174:SF1">
    <property type="entry name" value="LIPID II:GLYCINE GLYCYLTRANSFERASE"/>
    <property type="match status" value="1"/>
</dbReference>
<keyword evidence="4" id="KW-0573">Peptidoglycan synthesis</keyword>
<dbReference type="AlphaFoldDB" id="I0AMF2"/>
<comment type="similarity">
    <text evidence="1">Belongs to the FemABX family.</text>
</comment>
<evidence type="ECO:0000256" key="1">
    <source>
        <dbReference type="ARBA" id="ARBA00009943"/>
    </source>
</evidence>
<dbReference type="InterPro" id="IPR050644">
    <property type="entry name" value="PG_Glycine_Bridge_Synth"/>
</dbReference>
<keyword evidence="9" id="KW-1185">Reference proteome</keyword>
<dbReference type="KEGG" id="ial:IALB_2456"/>
<dbReference type="PANTHER" id="PTHR36174">
    <property type="entry name" value="LIPID II:GLYCINE GLYCYLTRANSFERASE"/>
    <property type="match status" value="1"/>
</dbReference>
<dbReference type="GO" id="GO:0009252">
    <property type="term" value="P:peptidoglycan biosynthetic process"/>
    <property type="evidence" value="ECO:0007669"/>
    <property type="project" value="UniProtKB-KW"/>
</dbReference>
<keyword evidence="2" id="KW-0808">Transferase</keyword>
<reference evidence="8 9" key="1">
    <citation type="journal article" date="2012" name="Front. Microbiol.">
        <title>Complete genome of Ignavibacterium album, a metabolically versatile, flagellated, facultative anaerobe from the phylum Chlorobi.</title>
        <authorList>
            <person name="Liu Z."/>
            <person name="Frigaard N.-U."/>
            <person name="Vogl K."/>
            <person name="Iino T."/>
            <person name="Ohkuma M."/>
            <person name="Overmann J."/>
            <person name="Bryant D.A."/>
        </authorList>
    </citation>
    <scope>NUCLEOTIDE SEQUENCE [LARGE SCALE GENOMIC DNA]</scope>
    <source>
        <strain evidence="9">DSM 19864 / JCM 16511 / NBRC 101810 / Mat9-16</strain>
    </source>
</reference>
<evidence type="ECO:0000256" key="5">
    <source>
        <dbReference type="ARBA" id="ARBA00023315"/>
    </source>
</evidence>
<accession>I0AMF2</accession>
<gene>
    <name evidence="8" type="ordered locus">IALB_2456</name>
</gene>
<name>I0AMF2_IGNAJ</name>
<dbReference type="PROSITE" id="PS51191">
    <property type="entry name" value="FEMABX"/>
    <property type="match status" value="1"/>
</dbReference>
<proteinExistence type="inferred from homology"/>